<reference evidence="2 3" key="1">
    <citation type="journal article" date="2013" name="PLoS ONE">
        <title>Predicting the Proteins of Angomonas deanei, Strigomonas culicis and Their Respective Endosymbionts Reveals New Aspects of the Trypanosomatidae Family.</title>
        <authorList>
            <person name="Motta M.C."/>
            <person name="Martins A.C."/>
            <person name="de Souza S.S."/>
            <person name="Catta-Preta C.M."/>
            <person name="Silva R."/>
            <person name="Klein C.C."/>
            <person name="de Almeida L.G."/>
            <person name="de Lima Cunha O."/>
            <person name="Ciapina L.P."/>
            <person name="Brocchi M."/>
            <person name="Colabardini A.C."/>
            <person name="de Araujo Lima B."/>
            <person name="Machado C.R."/>
            <person name="de Almeida Soares C.M."/>
            <person name="Probst C.M."/>
            <person name="de Menezes C.B."/>
            <person name="Thompson C.E."/>
            <person name="Bartholomeu D.C."/>
            <person name="Gradia D.F."/>
            <person name="Pavoni D.P."/>
            <person name="Grisard E.C."/>
            <person name="Fantinatti-Garboggini F."/>
            <person name="Marchini F.K."/>
            <person name="Rodrigues-Luiz G.F."/>
            <person name="Wagner G."/>
            <person name="Goldman G.H."/>
            <person name="Fietto J.L."/>
            <person name="Elias M.C."/>
            <person name="Goldman M.H."/>
            <person name="Sagot M.F."/>
            <person name="Pereira M."/>
            <person name="Stoco P.H."/>
            <person name="de Mendonca-Neto R.P."/>
            <person name="Teixeira S.M."/>
            <person name="Maciel T.E."/>
            <person name="de Oliveira Mendes T.A."/>
            <person name="Urmenyi T.P."/>
            <person name="de Souza W."/>
            <person name="Schenkman S."/>
            <person name="de Vasconcelos A.T."/>
        </authorList>
    </citation>
    <scope>NUCLEOTIDE SEQUENCE [LARGE SCALE GENOMIC DNA]</scope>
</reference>
<dbReference type="AlphaFoldDB" id="S9UD70"/>
<evidence type="ECO:0000313" key="3">
    <source>
        <dbReference type="Proteomes" id="UP000015354"/>
    </source>
</evidence>
<dbReference type="Proteomes" id="UP000015354">
    <property type="component" value="Unassembled WGS sequence"/>
</dbReference>
<feature type="region of interest" description="Disordered" evidence="1">
    <location>
        <begin position="61"/>
        <end position="104"/>
    </location>
</feature>
<organism evidence="2 3">
    <name type="scientific">Strigomonas culicis</name>
    <dbReference type="NCBI Taxonomy" id="28005"/>
    <lineage>
        <taxon>Eukaryota</taxon>
        <taxon>Discoba</taxon>
        <taxon>Euglenozoa</taxon>
        <taxon>Kinetoplastea</taxon>
        <taxon>Metakinetoplastina</taxon>
        <taxon>Trypanosomatida</taxon>
        <taxon>Trypanosomatidae</taxon>
        <taxon>Strigomonadinae</taxon>
        <taxon>Strigomonas</taxon>
    </lineage>
</organism>
<sequence length="587" mass="64419">MGASPLWEAFCEKLQDSGYTLDDLQFCSDDLFTTVVRELRCFTPAQVEALREEWLRSVKDTRPTASSDVGSPSPASRPQAHPSSIRVLNDASSFGTDRDHESRTDSYMLPTSASVLQHAESAAATGGDPIERSVDDLAARAQQLLQTCVGPQRRVAVDADGMVLIEHVAATWCAFRQRADALHAPGRPQLLWKLLSPPTLRRIEHAARGGGRVHLTSRDDVDGLCPSATVLYTDAARALGVAVADAAVPDGWALAACEVLVGRARSVSETEVGNLKHYPTAQCFDMLDEAGFDSLEIPTRHAVALFHEEQVLPHYVVYFSLEAEAPRQPRLVTDGPAGRGAVAVRHAAPASPPVPTTCAVHPHKQVEFWSPGEKRLLCSLCLYYDGYSRDTCLPIEQAAREEAPRLERWTANALTFTKEINSVFDLFDAAAGEVQRVREQQEAHVKEAFAHLHTRLSALETDVLRQTVSASRQREQELQSSRADITAVVREVEALLQRVEAPLNLYRGGSTEPAVCVHVLQLTQRAFGDWEPVRISPYSIATASIEPLCKDIEAALRQPVHIVTAAGTQELPEAIDINYLKAEWENN</sequence>
<dbReference type="OrthoDB" id="271379at2759"/>
<proteinExistence type="predicted"/>
<keyword evidence="3" id="KW-1185">Reference proteome</keyword>
<protein>
    <submittedName>
        <fullName evidence="2">Uncharacterized protein</fullName>
    </submittedName>
</protein>
<dbReference type="SUPFAM" id="SSF57845">
    <property type="entry name" value="B-box zinc-binding domain"/>
    <property type="match status" value="1"/>
</dbReference>
<gene>
    <name evidence="2" type="ORF">STCU_06144</name>
</gene>
<name>S9UD70_9TRYP</name>
<evidence type="ECO:0000313" key="2">
    <source>
        <dbReference type="EMBL" id="EPY26659.1"/>
    </source>
</evidence>
<comment type="caution">
    <text evidence="2">The sequence shown here is derived from an EMBL/GenBank/DDBJ whole genome shotgun (WGS) entry which is preliminary data.</text>
</comment>
<feature type="compositionally biased region" description="Polar residues" evidence="1">
    <location>
        <begin position="63"/>
        <end position="76"/>
    </location>
</feature>
<accession>S9UD70</accession>
<dbReference type="EMBL" id="ATMH01006144">
    <property type="protein sequence ID" value="EPY26659.1"/>
    <property type="molecule type" value="Genomic_DNA"/>
</dbReference>
<evidence type="ECO:0000256" key="1">
    <source>
        <dbReference type="SAM" id="MobiDB-lite"/>
    </source>
</evidence>